<evidence type="ECO:0000313" key="1">
    <source>
        <dbReference type="EMBL" id="CDX28549.1"/>
    </source>
</evidence>
<proteinExistence type="predicted"/>
<protein>
    <submittedName>
        <fullName evidence="1">Uncharacterized protein</fullName>
    </submittedName>
</protein>
<reference evidence="1 2" key="1">
    <citation type="submission" date="2014-08" db="EMBL/GenBank/DDBJ databases">
        <authorList>
            <person name="Moulin Lionel"/>
        </authorList>
    </citation>
    <scope>NUCLEOTIDE SEQUENCE [LARGE SCALE GENOMIC DNA]</scope>
</reference>
<dbReference type="GeneID" id="31888403"/>
<dbReference type="EMBL" id="CCNB01000004">
    <property type="protein sequence ID" value="CDX28549.1"/>
    <property type="molecule type" value="Genomic_DNA"/>
</dbReference>
<gene>
    <name evidence="1" type="ORF">MPLDJ20_120330</name>
</gene>
<accession>A0A090EJJ8</accession>
<dbReference type="AlphaFoldDB" id="A0A090EJJ8"/>
<dbReference type="Proteomes" id="UP000046373">
    <property type="component" value="Unassembled WGS sequence"/>
</dbReference>
<name>A0A090EJJ8_MESPL</name>
<sequence>MTAPKRERSTLLPARTAFAGLMALLMLALLGFAQAGISASAVSLQGGSSISAARQGDTIALLRTNGKTQAVEVRAARPLPIKLHSGNPGALASAADFLVIAQALPAEMGVTPAAGIATSSRTNQPRAPPVA</sequence>
<evidence type="ECO:0000313" key="2">
    <source>
        <dbReference type="Proteomes" id="UP000046373"/>
    </source>
</evidence>
<organism evidence="1 2">
    <name type="scientific">Mesorhizobium plurifarium</name>
    <dbReference type="NCBI Taxonomy" id="69974"/>
    <lineage>
        <taxon>Bacteria</taxon>
        <taxon>Pseudomonadati</taxon>
        <taxon>Pseudomonadota</taxon>
        <taxon>Alphaproteobacteria</taxon>
        <taxon>Hyphomicrobiales</taxon>
        <taxon>Phyllobacteriaceae</taxon>
        <taxon>Mesorhizobium</taxon>
    </lineage>
</organism>